<name>F8NSA4_SERL9</name>
<dbReference type="AlphaFoldDB" id="F8NSA4"/>
<dbReference type="KEGG" id="sla:SERLADRAFT_385057"/>
<dbReference type="EMBL" id="GL945432">
    <property type="protein sequence ID" value="EGO26413.1"/>
    <property type="molecule type" value="Genomic_DNA"/>
</dbReference>
<dbReference type="Proteomes" id="UP000008064">
    <property type="component" value="Unassembled WGS sequence"/>
</dbReference>
<proteinExistence type="predicted"/>
<reference evidence="1" key="1">
    <citation type="submission" date="2011-04" db="EMBL/GenBank/DDBJ databases">
        <title>Evolution of plant cell wall degrading machinery underlies the functional diversity of forest fungi.</title>
        <authorList>
            <consortium name="US DOE Joint Genome Institute (JGI-PGF)"/>
            <person name="Eastwood D.C."/>
            <person name="Floudas D."/>
            <person name="Binder M."/>
            <person name="Majcherczyk A."/>
            <person name="Schneider P."/>
            <person name="Aerts A."/>
            <person name="Asiegbu F.O."/>
            <person name="Baker S.E."/>
            <person name="Barry K."/>
            <person name="Bendiksby M."/>
            <person name="Blumentritt M."/>
            <person name="Coutinho P.M."/>
            <person name="Cullen D."/>
            <person name="Cullen D."/>
            <person name="Gathman A."/>
            <person name="Goodell B."/>
            <person name="Henrissat B."/>
            <person name="Ihrmark K."/>
            <person name="Kauserud H."/>
            <person name="Kohler A."/>
            <person name="LaButti K."/>
            <person name="Lapidus A."/>
            <person name="Lavin J.L."/>
            <person name="Lee Y.-H."/>
            <person name="Lindquist E."/>
            <person name="Lilly W."/>
            <person name="Lucas S."/>
            <person name="Morin E."/>
            <person name="Murat C."/>
            <person name="Oguiza J.A."/>
            <person name="Park J."/>
            <person name="Pisabarro A.G."/>
            <person name="Riley R."/>
            <person name="Rosling A."/>
            <person name="Salamov A."/>
            <person name="Schmidt O."/>
            <person name="Schmutz J."/>
            <person name="Skrede I."/>
            <person name="Stenlid J."/>
            <person name="Wiebenga A."/>
            <person name="Xie X."/>
            <person name="Kues U."/>
            <person name="Hibbett D.S."/>
            <person name="Hoffmeister D."/>
            <person name="Hogberg N."/>
            <person name="Martin F."/>
            <person name="Grigoriev I.V."/>
            <person name="Watkinson S.C."/>
        </authorList>
    </citation>
    <scope>NUCLEOTIDE SEQUENCE</scope>
    <source>
        <strain evidence="1">S7.9</strain>
    </source>
</reference>
<accession>F8NSA4</accession>
<gene>
    <name evidence="1" type="ORF">SERLADRAFT_385057</name>
</gene>
<protein>
    <submittedName>
        <fullName evidence="1">Uncharacterized protein</fullName>
    </submittedName>
</protein>
<dbReference type="HOGENOM" id="CLU_2980500_0_0_1"/>
<evidence type="ECO:0000313" key="1">
    <source>
        <dbReference type="EMBL" id="EGO26413.1"/>
    </source>
</evidence>
<organism>
    <name type="scientific">Serpula lacrymans var. lacrymans (strain S7.9)</name>
    <name type="common">Dry rot fungus</name>
    <dbReference type="NCBI Taxonomy" id="578457"/>
    <lineage>
        <taxon>Eukaryota</taxon>
        <taxon>Fungi</taxon>
        <taxon>Dikarya</taxon>
        <taxon>Basidiomycota</taxon>
        <taxon>Agaricomycotina</taxon>
        <taxon>Agaricomycetes</taxon>
        <taxon>Agaricomycetidae</taxon>
        <taxon>Boletales</taxon>
        <taxon>Coniophorineae</taxon>
        <taxon>Serpulaceae</taxon>
        <taxon>Serpula</taxon>
    </lineage>
</organism>
<sequence>MLLIVCIVTCSPQAFSGAALEHVVRGQVTDALPVRQNHWAALDQNDKPDIELEGTTLQ</sequence>
<dbReference type="RefSeq" id="XP_007316586.1">
    <property type="nucleotide sequence ID" value="XM_007316524.1"/>
</dbReference>
<dbReference type="GeneID" id="18811130"/>